<organism evidence="1 2">
    <name type="scientific">Cryptolaemus montrouzieri</name>
    <dbReference type="NCBI Taxonomy" id="559131"/>
    <lineage>
        <taxon>Eukaryota</taxon>
        <taxon>Metazoa</taxon>
        <taxon>Ecdysozoa</taxon>
        <taxon>Arthropoda</taxon>
        <taxon>Hexapoda</taxon>
        <taxon>Insecta</taxon>
        <taxon>Pterygota</taxon>
        <taxon>Neoptera</taxon>
        <taxon>Endopterygota</taxon>
        <taxon>Coleoptera</taxon>
        <taxon>Polyphaga</taxon>
        <taxon>Cucujiformia</taxon>
        <taxon>Coccinelloidea</taxon>
        <taxon>Coccinellidae</taxon>
        <taxon>Scymninae</taxon>
        <taxon>Scymnini</taxon>
        <taxon>Cryptolaemus</taxon>
    </lineage>
</organism>
<dbReference type="EMBL" id="JABFTP020000062">
    <property type="protein sequence ID" value="KAL3274049.1"/>
    <property type="molecule type" value="Genomic_DNA"/>
</dbReference>
<dbReference type="AlphaFoldDB" id="A0ABD2N662"/>
<sequence length="70" mass="8025">MWKALKSIVNLENRGDCFGSGIEFEIDGVIVNVTDKHNIEKKFNKHFVKSIKEIVDSIDAGPEWVNPYNF</sequence>
<accession>A0ABD2N662</accession>
<dbReference type="Proteomes" id="UP001516400">
    <property type="component" value="Unassembled WGS sequence"/>
</dbReference>
<proteinExistence type="predicted"/>
<gene>
    <name evidence="1" type="ORF">HHI36_015468</name>
</gene>
<protein>
    <submittedName>
        <fullName evidence="1">Uncharacterized protein</fullName>
    </submittedName>
</protein>
<feature type="non-terminal residue" evidence="1">
    <location>
        <position position="70"/>
    </location>
</feature>
<comment type="caution">
    <text evidence="1">The sequence shown here is derived from an EMBL/GenBank/DDBJ whole genome shotgun (WGS) entry which is preliminary data.</text>
</comment>
<keyword evidence="2" id="KW-1185">Reference proteome</keyword>
<evidence type="ECO:0000313" key="1">
    <source>
        <dbReference type="EMBL" id="KAL3274049.1"/>
    </source>
</evidence>
<reference evidence="1 2" key="1">
    <citation type="journal article" date="2021" name="BMC Biol.">
        <title>Horizontally acquired antibacterial genes associated with adaptive radiation of ladybird beetles.</title>
        <authorList>
            <person name="Li H.S."/>
            <person name="Tang X.F."/>
            <person name="Huang Y.H."/>
            <person name="Xu Z.Y."/>
            <person name="Chen M.L."/>
            <person name="Du X.Y."/>
            <person name="Qiu B.Y."/>
            <person name="Chen P.T."/>
            <person name="Zhang W."/>
            <person name="Slipinski A."/>
            <person name="Escalona H.E."/>
            <person name="Waterhouse R.M."/>
            <person name="Zwick A."/>
            <person name="Pang H."/>
        </authorList>
    </citation>
    <scope>NUCLEOTIDE SEQUENCE [LARGE SCALE GENOMIC DNA]</scope>
    <source>
        <strain evidence="1">SYSU2018</strain>
    </source>
</reference>
<name>A0ABD2N662_9CUCU</name>
<evidence type="ECO:0000313" key="2">
    <source>
        <dbReference type="Proteomes" id="UP001516400"/>
    </source>
</evidence>